<reference evidence="2 3" key="1">
    <citation type="submission" date="2018-06" db="EMBL/GenBank/DDBJ databases">
        <title>Extensive metabolic versatility and redundancy in microbially diverse, dynamic hydrothermal sediments.</title>
        <authorList>
            <person name="Dombrowski N."/>
            <person name="Teske A."/>
            <person name="Baker B.J."/>
        </authorList>
    </citation>
    <scope>NUCLEOTIDE SEQUENCE [LARGE SCALE GENOMIC DNA]</scope>
    <source>
        <strain evidence="2">B7_G13</strain>
    </source>
</reference>
<comment type="caution">
    <text evidence="2">The sequence shown here is derived from an EMBL/GenBank/DDBJ whole genome shotgun (WGS) entry which is preliminary data.</text>
</comment>
<proteinExistence type="predicted"/>
<accession>A0A662CZB8</accession>
<gene>
    <name evidence="2" type="ORF">DRZ78_03290</name>
</gene>
<dbReference type="Gene3D" id="3.30.2420.10">
    <property type="entry name" value="TonB"/>
    <property type="match status" value="1"/>
</dbReference>
<organism evidence="2 3">
    <name type="scientific">Aerophobetes bacterium</name>
    <dbReference type="NCBI Taxonomy" id="2030807"/>
    <lineage>
        <taxon>Bacteria</taxon>
        <taxon>Candidatus Aerophobota</taxon>
    </lineage>
</organism>
<evidence type="ECO:0000313" key="3">
    <source>
        <dbReference type="Proteomes" id="UP000277457"/>
    </source>
</evidence>
<feature type="non-terminal residue" evidence="2">
    <location>
        <position position="223"/>
    </location>
</feature>
<dbReference type="EMBL" id="QMPY01000109">
    <property type="protein sequence ID" value="RLE07242.1"/>
    <property type="molecule type" value="Genomic_DNA"/>
</dbReference>
<evidence type="ECO:0000259" key="1">
    <source>
        <dbReference type="PROSITE" id="PS52015"/>
    </source>
</evidence>
<sequence length="223" mass="25090">MKKGKIDQFKLALLISCAAHFSLLILFPGSRFPFKPPPKYLEVHLIKVAPKRISGGTPQIKTAKKAPEVKKISISKLPPLKVSPLPGPKLPILTPPAEAKDEMRVSFPTPEFVVPLKRDIESSPYPPRFFWEKGTIGIEHGVPEEAYLPPRAALPSAEGDFAYERKEPEVQQRGARVRIKGPLGMRKIFRRIEPVYPEWAERRGIEGSVELRPWVLPNGEVRP</sequence>
<feature type="domain" description="TonB C-terminal" evidence="1">
    <location>
        <begin position="181"/>
        <end position="223"/>
    </location>
</feature>
<dbReference type="Proteomes" id="UP000277457">
    <property type="component" value="Unassembled WGS sequence"/>
</dbReference>
<evidence type="ECO:0000313" key="2">
    <source>
        <dbReference type="EMBL" id="RLE07242.1"/>
    </source>
</evidence>
<dbReference type="PROSITE" id="PS52015">
    <property type="entry name" value="TONB_CTD"/>
    <property type="match status" value="1"/>
</dbReference>
<dbReference type="InterPro" id="IPR037682">
    <property type="entry name" value="TonB_C"/>
</dbReference>
<name>A0A662CZB8_UNCAE</name>
<protein>
    <recommendedName>
        <fullName evidence="1">TonB C-terminal domain-containing protein</fullName>
    </recommendedName>
</protein>
<dbReference type="AlphaFoldDB" id="A0A662CZB8"/>
<dbReference type="GO" id="GO:0055085">
    <property type="term" value="P:transmembrane transport"/>
    <property type="evidence" value="ECO:0007669"/>
    <property type="project" value="InterPro"/>
</dbReference>
<dbReference type="SUPFAM" id="SSF74653">
    <property type="entry name" value="TolA/TonB C-terminal domain"/>
    <property type="match status" value="1"/>
</dbReference>